<evidence type="ECO:0000259" key="9">
    <source>
        <dbReference type="Pfam" id="PF02771"/>
    </source>
</evidence>
<dbReference type="SUPFAM" id="SSF47203">
    <property type="entry name" value="Acyl-CoA dehydrogenase C-terminal domain-like"/>
    <property type="match status" value="1"/>
</dbReference>
<feature type="domain" description="Acyl-CoA oxidase/dehydrogenase middle" evidence="8">
    <location>
        <begin position="133"/>
        <end position="228"/>
    </location>
</feature>
<dbReference type="Pfam" id="PF00441">
    <property type="entry name" value="Acyl-CoA_dh_1"/>
    <property type="match status" value="1"/>
</dbReference>
<evidence type="ECO:0000313" key="10">
    <source>
        <dbReference type="EMBL" id="SFX88697.1"/>
    </source>
</evidence>
<dbReference type="Gene3D" id="1.10.540.10">
    <property type="entry name" value="Acyl-CoA dehydrogenase/oxidase, N-terminal domain"/>
    <property type="match status" value="1"/>
</dbReference>
<dbReference type="SUPFAM" id="SSF56645">
    <property type="entry name" value="Acyl-CoA dehydrogenase NM domain-like"/>
    <property type="match status" value="1"/>
</dbReference>
<dbReference type="InterPro" id="IPR013786">
    <property type="entry name" value="AcylCoA_DH/ox_N"/>
</dbReference>
<evidence type="ECO:0000256" key="6">
    <source>
        <dbReference type="RuleBase" id="RU362125"/>
    </source>
</evidence>
<dbReference type="GO" id="GO:0050660">
    <property type="term" value="F:flavin adenine dinucleotide binding"/>
    <property type="evidence" value="ECO:0007669"/>
    <property type="project" value="InterPro"/>
</dbReference>
<keyword evidence="4 6" id="KW-0274">FAD</keyword>
<evidence type="ECO:0000256" key="5">
    <source>
        <dbReference type="ARBA" id="ARBA00023002"/>
    </source>
</evidence>
<dbReference type="InterPro" id="IPR046373">
    <property type="entry name" value="Acyl-CoA_Oxase/DH_mid-dom_sf"/>
</dbReference>
<dbReference type="GO" id="GO:0005886">
    <property type="term" value="C:plasma membrane"/>
    <property type="evidence" value="ECO:0007669"/>
    <property type="project" value="TreeGrafter"/>
</dbReference>
<dbReference type="AlphaFoldDB" id="A0A1K2AQI8"/>
<name>A0A1K2AQI8_STRAR</name>
<dbReference type="PANTHER" id="PTHR43292:SF3">
    <property type="entry name" value="ACYL-COA DEHYDROGENASE FADE29"/>
    <property type="match status" value="1"/>
</dbReference>
<dbReference type="Proteomes" id="UP000181909">
    <property type="component" value="Unassembled WGS sequence"/>
</dbReference>
<dbReference type="PANTHER" id="PTHR43292">
    <property type="entry name" value="ACYL-COA DEHYDROGENASE"/>
    <property type="match status" value="1"/>
</dbReference>
<evidence type="ECO:0000313" key="11">
    <source>
        <dbReference type="Proteomes" id="UP000181909"/>
    </source>
</evidence>
<reference evidence="10 11" key="1">
    <citation type="submission" date="2016-11" db="EMBL/GenBank/DDBJ databases">
        <authorList>
            <person name="Jaros S."/>
            <person name="Januszkiewicz K."/>
            <person name="Wedrychowicz H."/>
        </authorList>
    </citation>
    <scope>NUCLEOTIDE SEQUENCE [LARGE SCALE GENOMIC DNA]</scope>
    <source>
        <strain evidence="10 11">OK807</strain>
    </source>
</reference>
<dbReference type="InterPro" id="IPR009075">
    <property type="entry name" value="AcylCo_DH/oxidase_C"/>
</dbReference>
<dbReference type="InterPro" id="IPR037069">
    <property type="entry name" value="AcylCoA_DH/ox_N_sf"/>
</dbReference>
<sequence length="398" mass="43441">MDFSFGPDDTAFREEARAWLEAHLVGAYAAAAGTGGPGSEHEGFAVRRAWERELGRDGWIGLGWENRAAGHGNRRASLTQQVVWAEEYARAAAPARVGHIGENLLAPTLIAYGSEEQQRRFLPAVARGDALWCQGYSEPDAGSDLAAVRTAAVPDRSRGGHRVTGQKIWTSLAKEADWCFVLARTEPGSRRHHGLSFLLVPMDQPGRIEVRPIRQMSGTSEFNEVFFDGAHAEECVGGEGNGWTVAMGLLALERGVSTLVQQIGFAAELDRVVRAAMDSGAVTDPVLRERLVQQWARLRTMRWNALRTLGSTGDPGAPSVAKLLWGGWHKRLGELAVQVRGAAAAVGPDDWSAKEPYGLDEAQRLFLFTRSDTIYGGSDEIQRNIIAERVLGLPREPR</sequence>
<gene>
    <name evidence="10" type="ORF">SAMN02787144_1007212</name>
</gene>
<evidence type="ECO:0000256" key="1">
    <source>
        <dbReference type="ARBA" id="ARBA00001974"/>
    </source>
</evidence>
<evidence type="ECO:0000256" key="3">
    <source>
        <dbReference type="ARBA" id="ARBA00022630"/>
    </source>
</evidence>
<dbReference type="EMBL" id="FPJO01000007">
    <property type="protein sequence ID" value="SFX88697.1"/>
    <property type="molecule type" value="Genomic_DNA"/>
</dbReference>
<comment type="cofactor">
    <cofactor evidence="1 6">
        <name>FAD</name>
        <dbReference type="ChEBI" id="CHEBI:57692"/>
    </cofactor>
</comment>
<dbReference type="InterPro" id="IPR052161">
    <property type="entry name" value="Mycobact_Acyl-CoA_DH"/>
</dbReference>
<dbReference type="InterPro" id="IPR036250">
    <property type="entry name" value="AcylCo_DH-like_C"/>
</dbReference>
<dbReference type="Gene3D" id="1.20.140.10">
    <property type="entry name" value="Butyryl-CoA Dehydrogenase, subunit A, domain 3"/>
    <property type="match status" value="1"/>
</dbReference>
<dbReference type="RefSeq" id="WP_072485694.1">
    <property type="nucleotide sequence ID" value="NZ_CP108276.1"/>
</dbReference>
<keyword evidence="3 6" id="KW-0285">Flavoprotein</keyword>
<accession>A0A1K2AQI8</accession>
<evidence type="ECO:0000256" key="4">
    <source>
        <dbReference type="ARBA" id="ARBA00022827"/>
    </source>
</evidence>
<evidence type="ECO:0000256" key="2">
    <source>
        <dbReference type="ARBA" id="ARBA00009347"/>
    </source>
</evidence>
<dbReference type="Gene3D" id="2.40.110.10">
    <property type="entry name" value="Butyryl-CoA Dehydrogenase, subunit A, domain 2"/>
    <property type="match status" value="1"/>
</dbReference>
<evidence type="ECO:0000259" key="7">
    <source>
        <dbReference type="Pfam" id="PF00441"/>
    </source>
</evidence>
<feature type="domain" description="Acyl-CoA dehydrogenase/oxidase N-terminal" evidence="9">
    <location>
        <begin position="8"/>
        <end position="129"/>
    </location>
</feature>
<dbReference type="Pfam" id="PF02771">
    <property type="entry name" value="Acyl-CoA_dh_N"/>
    <property type="match status" value="1"/>
</dbReference>
<dbReference type="InterPro" id="IPR009100">
    <property type="entry name" value="AcylCoA_DH/oxidase_NM_dom_sf"/>
</dbReference>
<keyword evidence="5 6" id="KW-0560">Oxidoreductase</keyword>
<dbReference type="OrthoDB" id="3964153at2"/>
<dbReference type="STRING" id="1893.SAMN02787144_1007212"/>
<dbReference type="InterPro" id="IPR006091">
    <property type="entry name" value="Acyl-CoA_Oxase/DH_mid-dom"/>
</dbReference>
<evidence type="ECO:0000259" key="8">
    <source>
        <dbReference type="Pfam" id="PF02770"/>
    </source>
</evidence>
<proteinExistence type="inferred from homology"/>
<dbReference type="Pfam" id="PF02770">
    <property type="entry name" value="Acyl-CoA_dh_M"/>
    <property type="match status" value="1"/>
</dbReference>
<protein>
    <submittedName>
        <fullName evidence="10">Acyl-CoA dehydrogenase</fullName>
    </submittedName>
</protein>
<feature type="domain" description="Acyl-CoA dehydrogenase/oxidase C-terminal" evidence="7">
    <location>
        <begin position="240"/>
        <end position="391"/>
    </location>
</feature>
<organism evidence="10 11">
    <name type="scientific">Streptomyces atratus</name>
    <dbReference type="NCBI Taxonomy" id="1893"/>
    <lineage>
        <taxon>Bacteria</taxon>
        <taxon>Bacillati</taxon>
        <taxon>Actinomycetota</taxon>
        <taxon>Actinomycetes</taxon>
        <taxon>Kitasatosporales</taxon>
        <taxon>Streptomycetaceae</taxon>
        <taxon>Streptomyces</taxon>
    </lineage>
</organism>
<dbReference type="GO" id="GO:0016627">
    <property type="term" value="F:oxidoreductase activity, acting on the CH-CH group of donors"/>
    <property type="evidence" value="ECO:0007669"/>
    <property type="project" value="InterPro"/>
</dbReference>
<comment type="similarity">
    <text evidence="2 6">Belongs to the acyl-CoA dehydrogenase family.</text>
</comment>